<dbReference type="Pfam" id="PF00069">
    <property type="entry name" value="Pkinase"/>
    <property type="match status" value="1"/>
</dbReference>
<dbReference type="SUPFAM" id="SSF56112">
    <property type="entry name" value="Protein kinase-like (PK-like)"/>
    <property type="match status" value="1"/>
</dbReference>
<dbReference type="EMBL" id="CP036273">
    <property type="protein sequence ID" value="QDU19394.1"/>
    <property type="molecule type" value="Genomic_DNA"/>
</dbReference>
<dbReference type="PANTHER" id="PTHR43289">
    <property type="entry name" value="MITOGEN-ACTIVATED PROTEIN KINASE KINASE KINASE 20-RELATED"/>
    <property type="match status" value="1"/>
</dbReference>
<feature type="domain" description="Protein kinase" evidence="7">
    <location>
        <begin position="204"/>
        <end position="506"/>
    </location>
</feature>
<accession>A0A517XPH4</accession>
<keyword evidence="6" id="KW-0812">Transmembrane</keyword>
<dbReference type="InterPro" id="IPR011009">
    <property type="entry name" value="Kinase-like_dom_sf"/>
</dbReference>
<feature type="transmembrane region" description="Helical" evidence="6">
    <location>
        <begin position="539"/>
        <end position="560"/>
    </location>
</feature>
<keyword evidence="6" id="KW-0472">Membrane</keyword>
<dbReference type="InterPro" id="IPR000719">
    <property type="entry name" value="Prot_kinase_dom"/>
</dbReference>
<keyword evidence="4" id="KW-0067">ATP-binding</keyword>
<dbReference type="Gene3D" id="1.10.510.10">
    <property type="entry name" value="Transferase(Phosphotransferase) domain 1"/>
    <property type="match status" value="1"/>
</dbReference>
<dbReference type="PROSITE" id="PS50011">
    <property type="entry name" value="PROTEIN_KINASE_DOM"/>
    <property type="match status" value="1"/>
</dbReference>
<evidence type="ECO:0000256" key="6">
    <source>
        <dbReference type="SAM" id="Phobius"/>
    </source>
</evidence>
<organism evidence="8 9">
    <name type="scientific">Urbifossiella limnaea</name>
    <dbReference type="NCBI Taxonomy" id="2528023"/>
    <lineage>
        <taxon>Bacteria</taxon>
        <taxon>Pseudomonadati</taxon>
        <taxon>Planctomycetota</taxon>
        <taxon>Planctomycetia</taxon>
        <taxon>Gemmatales</taxon>
        <taxon>Gemmataceae</taxon>
        <taxon>Urbifossiella</taxon>
    </lineage>
</organism>
<gene>
    <name evidence="8" type="primary">pknD_2</name>
    <name evidence="8" type="ORF">ETAA1_13180</name>
</gene>
<evidence type="ECO:0000259" key="7">
    <source>
        <dbReference type="PROSITE" id="PS50011"/>
    </source>
</evidence>
<feature type="transmembrane region" description="Helical" evidence="6">
    <location>
        <begin position="58"/>
        <end position="80"/>
    </location>
</feature>
<keyword evidence="6" id="KW-1133">Transmembrane helix</keyword>
<dbReference type="Gene3D" id="3.30.200.20">
    <property type="entry name" value="Phosphorylase Kinase, domain 1"/>
    <property type="match status" value="1"/>
</dbReference>
<evidence type="ECO:0000313" key="9">
    <source>
        <dbReference type="Proteomes" id="UP000319576"/>
    </source>
</evidence>
<keyword evidence="3 8" id="KW-0418">Kinase</keyword>
<dbReference type="PANTHER" id="PTHR43289:SF6">
    <property type="entry name" value="SERINE_THREONINE-PROTEIN KINASE NEKL-3"/>
    <property type="match status" value="1"/>
</dbReference>
<dbReference type="RefSeq" id="WP_145235356.1">
    <property type="nucleotide sequence ID" value="NZ_CP036273.1"/>
</dbReference>
<keyword evidence="9" id="KW-1185">Reference proteome</keyword>
<dbReference type="InterPro" id="IPR008271">
    <property type="entry name" value="Ser/Thr_kinase_AS"/>
</dbReference>
<evidence type="ECO:0000256" key="2">
    <source>
        <dbReference type="ARBA" id="ARBA00022741"/>
    </source>
</evidence>
<dbReference type="CDD" id="cd14014">
    <property type="entry name" value="STKc_PknB_like"/>
    <property type="match status" value="1"/>
</dbReference>
<feature type="region of interest" description="Disordered" evidence="5">
    <location>
        <begin position="130"/>
        <end position="151"/>
    </location>
</feature>
<dbReference type="PROSITE" id="PS00108">
    <property type="entry name" value="PROTEIN_KINASE_ST"/>
    <property type="match status" value="1"/>
</dbReference>
<dbReference type="OrthoDB" id="9813021at2"/>
<dbReference type="AlphaFoldDB" id="A0A517XPH4"/>
<keyword evidence="1 8" id="KW-0808">Transferase</keyword>
<sequence length="734" mass="76984">MARPVVGWLLIVAGLAAVVGGLGMGYIFRIVHETEQEREQWAVVYDGRARRPTHDPTVGYASAAASVVVGGLMLAIGFGARRVPSRRRRSVADGPARECPDCGEPMSARATRCYHCAGVIRVEVERGGRGSRRLLARPPAPPDREDPPAIPLAEVDTPRAAVDATEKADYAARFATPGTNATGAYVPAPDAAVAAAPVLVSGRYELGPELARGGMGVVHRAADRAFDREVAIKLLAPRLAGTPAADRFLDEARITGRLQHPSIPPVHEVGVLIDGNPYLVMKLIRGHTLADEIAAARRPSGRAEVGPAGLDDDRDRDAVDHRDRLLRAFEQVCLAVAFAHSRRVVHRDLKPQNVMVGAFGEVQVMDWGIAKELTAPAGSRPDAGAAEPGDGPEDRTRVGDVVGTPAYMPPEQARGENDRVDERADVFALGGVLCAILTGAAPYQGGSGHEVLGKAAAAELDDAAARLDDVAGAGRFPWLAKKCLAPDPADRFAHAGEVAAAVHDAFAKAEQVRRQAELADAADAADRAERVARRATRRAALFGGGGVALGAVLLVGAYLVSGADLGGNRAEIAAARERRSRELLTVVCDAVARGIDAGRVAPGADGDYRERMHTLLLEVTAPLGPQDRAKACLVEAAMAEAAGDRDAAARHWELAAEAYRPGVPEHTRLHLACDAVGWFSGPPAPGRMERLILSGAVRVIAPSAADPALPDGVRSRAAGALATAEQVGVLPGRP</sequence>
<evidence type="ECO:0000256" key="5">
    <source>
        <dbReference type="SAM" id="MobiDB-lite"/>
    </source>
</evidence>
<dbReference type="GO" id="GO:0005524">
    <property type="term" value="F:ATP binding"/>
    <property type="evidence" value="ECO:0007669"/>
    <property type="project" value="UniProtKB-KW"/>
</dbReference>
<proteinExistence type="predicted"/>
<dbReference type="KEGG" id="uli:ETAA1_13180"/>
<name>A0A517XPH4_9BACT</name>
<feature type="transmembrane region" description="Helical" evidence="6">
    <location>
        <begin position="7"/>
        <end position="28"/>
    </location>
</feature>
<evidence type="ECO:0000256" key="3">
    <source>
        <dbReference type="ARBA" id="ARBA00022777"/>
    </source>
</evidence>
<dbReference type="Proteomes" id="UP000319576">
    <property type="component" value="Chromosome"/>
</dbReference>
<feature type="region of interest" description="Disordered" evidence="5">
    <location>
        <begin position="375"/>
        <end position="418"/>
    </location>
</feature>
<dbReference type="GO" id="GO:0004674">
    <property type="term" value="F:protein serine/threonine kinase activity"/>
    <property type="evidence" value="ECO:0007669"/>
    <property type="project" value="UniProtKB-EC"/>
</dbReference>
<dbReference type="EC" id="2.7.11.1" evidence="8"/>
<evidence type="ECO:0000256" key="4">
    <source>
        <dbReference type="ARBA" id="ARBA00022840"/>
    </source>
</evidence>
<keyword evidence="2" id="KW-0547">Nucleotide-binding</keyword>
<evidence type="ECO:0000256" key="1">
    <source>
        <dbReference type="ARBA" id="ARBA00022679"/>
    </source>
</evidence>
<evidence type="ECO:0000313" key="8">
    <source>
        <dbReference type="EMBL" id="QDU19394.1"/>
    </source>
</evidence>
<dbReference type="SMART" id="SM00220">
    <property type="entry name" value="S_TKc"/>
    <property type="match status" value="1"/>
</dbReference>
<reference evidence="8 9" key="1">
    <citation type="submission" date="2019-02" db="EMBL/GenBank/DDBJ databases">
        <title>Deep-cultivation of Planctomycetes and their phenomic and genomic characterization uncovers novel biology.</title>
        <authorList>
            <person name="Wiegand S."/>
            <person name="Jogler M."/>
            <person name="Boedeker C."/>
            <person name="Pinto D."/>
            <person name="Vollmers J."/>
            <person name="Rivas-Marin E."/>
            <person name="Kohn T."/>
            <person name="Peeters S.H."/>
            <person name="Heuer A."/>
            <person name="Rast P."/>
            <person name="Oberbeckmann S."/>
            <person name="Bunk B."/>
            <person name="Jeske O."/>
            <person name="Meyerdierks A."/>
            <person name="Storesund J.E."/>
            <person name="Kallscheuer N."/>
            <person name="Luecker S."/>
            <person name="Lage O.M."/>
            <person name="Pohl T."/>
            <person name="Merkel B.J."/>
            <person name="Hornburger P."/>
            <person name="Mueller R.-W."/>
            <person name="Bruemmer F."/>
            <person name="Labrenz M."/>
            <person name="Spormann A.M."/>
            <person name="Op den Camp H."/>
            <person name="Overmann J."/>
            <person name="Amann R."/>
            <person name="Jetten M.S.M."/>
            <person name="Mascher T."/>
            <person name="Medema M.H."/>
            <person name="Devos D.P."/>
            <person name="Kaster A.-K."/>
            <person name="Ovreas L."/>
            <person name="Rohde M."/>
            <person name="Galperin M.Y."/>
            <person name="Jogler C."/>
        </authorList>
    </citation>
    <scope>NUCLEOTIDE SEQUENCE [LARGE SCALE GENOMIC DNA]</scope>
    <source>
        <strain evidence="8 9">ETA_A1</strain>
    </source>
</reference>
<protein>
    <submittedName>
        <fullName evidence="8">Serine/threonine-protein kinase PknD</fullName>
        <ecNumber evidence="8">2.7.11.1</ecNumber>
    </submittedName>
</protein>